<gene>
    <name evidence="1" type="ORF">CALMAC_LOCUS5594</name>
</gene>
<accession>A0A653C244</accession>
<dbReference type="PANTHER" id="PTHR21586:SF0">
    <property type="entry name" value="PP2C-LIKE DOMAIN-CONTAINING PROTEIN CG9801"/>
    <property type="match status" value="1"/>
</dbReference>
<evidence type="ECO:0008006" key="3">
    <source>
        <dbReference type="Google" id="ProtNLM"/>
    </source>
</evidence>
<dbReference type="OrthoDB" id="2556847at2759"/>
<evidence type="ECO:0000313" key="2">
    <source>
        <dbReference type="Proteomes" id="UP000410492"/>
    </source>
</evidence>
<protein>
    <recommendedName>
        <fullName evidence="3">PPM-type phosphatase domain-containing protein</fullName>
    </recommendedName>
</protein>
<evidence type="ECO:0000313" key="1">
    <source>
        <dbReference type="EMBL" id="VEN41940.1"/>
    </source>
</evidence>
<feature type="non-terminal residue" evidence="1">
    <location>
        <position position="186"/>
    </location>
</feature>
<dbReference type="PANTHER" id="PTHR21586">
    <property type="entry name" value="TIPA"/>
    <property type="match status" value="1"/>
</dbReference>
<organism evidence="1 2">
    <name type="scientific">Callosobruchus maculatus</name>
    <name type="common">Southern cowpea weevil</name>
    <name type="synonym">Pulse bruchid</name>
    <dbReference type="NCBI Taxonomy" id="64391"/>
    <lineage>
        <taxon>Eukaryota</taxon>
        <taxon>Metazoa</taxon>
        <taxon>Ecdysozoa</taxon>
        <taxon>Arthropoda</taxon>
        <taxon>Hexapoda</taxon>
        <taxon>Insecta</taxon>
        <taxon>Pterygota</taxon>
        <taxon>Neoptera</taxon>
        <taxon>Endopterygota</taxon>
        <taxon>Coleoptera</taxon>
        <taxon>Polyphaga</taxon>
        <taxon>Cucujiformia</taxon>
        <taxon>Chrysomeloidea</taxon>
        <taxon>Chrysomelidae</taxon>
        <taxon>Bruchinae</taxon>
        <taxon>Bruchini</taxon>
        <taxon>Callosobruchus</taxon>
    </lineage>
</organism>
<dbReference type="EMBL" id="CAACVG010006812">
    <property type="protein sequence ID" value="VEN41940.1"/>
    <property type="molecule type" value="Genomic_DNA"/>
</dbReference>
<sequence>MPSLRKRVSSYLRQLSFNNDTRERRNNLNENTFVTKYLQGYIAAKDGPSVIYGKIPTDLPSYDLGCYDSGPNTVIGCYSGPNGGLTTIKRVEKHLSVLDPDIDFIDKYEENGDQGLETNITIQVDDSVLPTNWNKRSDFVYGISDSLYDRNQVTNCKNGDPIADCFGIIARNDSAIIAVADGVNWG</sequence>
<dbReference type="Proteomes" id="UP000410492">
    <property type="component" value="Unassembled WGS sequence"/>
</dbReference>
<reference evidence="1 2" key="1">
    <citation type="submission" date="2019-01" db="EMBL/GenBank/DDBJ databases">
        <authorList>
            <person name="Sayadi A."/>
        </authorList>
    </citation>
    <scope>NUCLEOTIDE SEQUENCE [LARGE SCALE GENOMIC DNA]</scope>
</reference>
<dbReference type="InterPro" id="IPR053287">
    <property type="entry name" value="PP2C-like_domain"/>
</dbReference>
<dbReference type="AlphaFoldDB" id="A0A653C244"/>
<name>A0A653C244_CALMS</name>
<proteinExistence type="predicted"/>
<keyword evidence="2" id="KW-1185">Reference proteome</keyword>